<proteinExistence type="predicted"/>
<dbReference type="OrthoDB" id="543156at2759"/>
<evidence type="ECO:0000256" key="1">
    <source>
        <dbReference type="SAM" id="SignalP"/>
    </source>
</evidence>
<accession>A0A8H4RHI6</accession>
<dbReference type="PANTHER" id="PTHR43130">
    <property type="entry name" value="ARAC-FAMILY TRANSCRIPTIONAL REGULATOR"/>
    <property type="match status" value="1"/>
</dbReference>
<feature type="signal peptide" evidence="1">
    <location>
        <begin position="1"/>
        <end position="23"/>
    </location>
</feature>
<dbReference type="InterPro" id="IPR002818">
    <property type="entry name" value="DJ-1/PfpI"/>
</dbReference>
<gene>
    <name evidence="3" type="ORF">G7Y89_g8795</name>
</gene>
<evidence type="ECO:0000313" key="4">
    <source>
        <dbReference type="Proteomes" id="UP000566819"/>
    </source>
</evidence>
<sequence>MFSFKHLNRIVSLLVAFSSYVRCDNTTAPTRFGVIVFPGFEALDVFGPLDALNLNSYDHSMNLTIIAETLHPVRTNHLPWIKYHVNSTFGAEVLPTHTFETAPPLDVLLVPGGLGTRAPSPLLNSTIAFVKERYPTLQYLLTVCTGAGIVARAGVLDGKFATTNKRAWEEIIVLGPKVKWVPKARWVVDGNIWTSSGVSAGIDLTIAFIASVWGNATATSIANGMEYVAITDSHNDPFSGLYNLTMPAVQP</sequence>
<dbReference type="PANTHER" id="PTHR43130:SF15">
    <property type="entry name" value="THIJ_PFPI FAMILY PROTEIN (AFU_ORTHOLOGUE AFUA_5G14240)"/>
    <property type="match status" value="1"/>
</dbReference>
<dbReference type="EMBL" id="JAAMPI010000688">
    <property type="protein sequence ID" value="KAF4629356.1"/>
    <property type="molecule type" value="Genomic_DNA"/>
</dbReference>
<organism evidence="3 4">
    <name type="scientific">Cudoniella acicularis</name>
    <dbReference type="NCBI Taxonomy" id="354080"/>
    <lineage>
        <taxon>Eukaryota</taxon>
        <taxon>Fungi</taxon>
        <taxon>Dikarya</taxon>
        <taxon>Ascomycota</taxon>
        <taxon>Pezizomycotina</taxon>
        <taxon>Leotiomycetes</taxon>
        <taxon>Helotiales</taxon>
        <taxon>Tricladiaceae</taxon>
        <taxon>Cudoniella</taxon>
    </lineage>
</organism>
<dbReference type="Gene3D" id="3.40.50.880">
    <property type="match status" value="1"/>
</dbReference>
<dbReference type="AlphaFoldDB" id="A0A8H4RHI6"/>
<comment type="caution">
    <text evidence="3">The sequence shown here is derived from an EMBL/GenBank/DDBJ whole genome shotgun (WGS) entry which is preliminary data.</text>
</comment>
<evidence type="ECO:0000259" key="2">
    <source>
        <dbReference type="Pfam" id="PF01965"/>
    </source>
</evidence>
<dbReference type="CDD" id="cd03139">
    <property type="entry name" value="GATase1_PfpI_2"/>
    <property type="match status" value="1"/>
</dbReference>
<dbReference type="Pfam" id="PF01965">
    <property type="entry name" value="DJ-1_PfpI"/>
    <property type="match status" value="1"/>
</dbReference>
<reference evidence="3 4" key="1">
    <citation type="submission" date="2020-03" db="EMBL/GenBank/DDBJ databases">
        <title>Draft Genome Sequence of Cudoniella acicularis.</title>
        <authorList>
            <person name="Buettner E."/>
            <person name="Kellner H."/>
        </authorList>
    </citation>
    <scope>NUCLEOTIDE SEQUENCE [LARGE SCALE GENOMIC DNA]</scope>
    <source>
        <strain evidence="3 4">DSM 108380</strain>
    </source>
</reference>
<dbReference type="InterPro" id="IPR029062">
    <property type="entry name" value="Class_I_gatase-like"/>
</dbReference>
<dbReference type="SUPFAM" id="SSF52317">
    <property type="entry name" value="Class I glutamine amidotransferase-like"/>
    <property type="match status" value="1"/>
</dbReference>
<evidence type="ECO:0000313" key="3">
    <source>
        <dbReference type="EMBL" id="KAF4629356.1"/>
    </source>
</evidence>
<dbReference type="Proteomes" id="UP000566819">
    <property type="component" value="Unassembled WGS sequence"/>
</dbReference>
<feature type="chain" id="PRO_5034634182" description="DJ-1/PfpI domain-containing protein" evidence="1">
    <location>
        <begin position="24"/>
        <end position="251"/>
    </location>
</feature>
<keyword evidence="1" id="KW-0732">Signal</keyword>
<protein>
    <recommendedName>
        <fullName evidence="2">DJ-1/PfpI domain-containing protein</fullName>
    </recommendedName>
</protein>
<feature type="domain" description="DJ-1/PfpI" evidence="2">
    <location>
        <begin position="34"/>
        <end position="209"/>
    </location>
</feature>
<keyword evidence="4" id="KW-1185">Reference proteome</keyword>
<dbReference type="InterPro" id="IPR052158">
    <property type="entry name" value="INH-QAR"/>
</dbReference>
<name>A0A8H4RHI6_9HELO</name>